<sequence>MQRSCVIEKHRNVANEHCSGRAMSAQHRGYEREKRSIALEHTGDRSVARIPRGAAIRFSEATVPRELLPLTCKCRSRIMCHL</sequence>
<name>A0ABD2WNR2_9HYME</name>
<reference evidence="1 2" key="1">
    <citation type="journal article" date="2024" name="bioRxiv">
        <title>A reference genome for Trichogramma kaykai: A tiny desert-dwelling parasitoid wasp with competing sex-ratio distorters.</title>
        <authorList>
            <person name="Culotta J."/>
            <person name="Lindsey A.R."/>
        </authorList>
    </citation>
    <scope>NUCLEOTIDE SEQUENCE [LARGE SCALE GENOMIC DNA]</scope>
    <source>
        <strain evidence="1 2">KSX58</strain>
    </source>
</reference>
<keyword evidence="2" id="KW-1185">Reference proteome</keyword>
<evidence type="ECO:0000313" key="1">
    <source>
        <dbReference type="EMBL" id="KAL3394786.1"/>
    </source>
</evidence>
<proteinExistence type="predicted"/>
<dbReference type="Proteomes" id="UP001627154">
    <property type="component" value="Unassembled WGS sequence"/>
</dbReference>
<protein>
    <submittedName>
        <fullName evidence="1">Uncharacterized protein</fullName>
    </submittedName>
</protein>
<evidence type="ECO:0000313" key="2">
    <source>
        <dbReference type="Proteomes" id="UP001627154"/>
    </source>
</evidence>
<accession>A0ABD2WNR2</accession>
<dbReference type="EMBL" id="JBJJXI010000088">
    <property type="protein sequence ID" value="KAL3394786.1"/>
    <property type="molecule type" value="Genomic_DNA"/>
</dbReference>
<dbReference type="AlphaFoldDB" id="A0ABD2WNR2"/>
<gene>
    <name evidence="1" type="ORF">TKK_011067</name>
</gene>
<organism evidence="1 2">
    <name type="scientific">Trichogramma kaykai</name>
    <dbReference type="NCBI Taxonomy" id="54128"/>
    <lineage>
        <taxon>Eukaryota</taxon>
        <taxon>Metazoa</taxon>
        <taxon>Ecdysozoa</taxon>
        <taxon>Arthropoda</taxon>
        <taxon>Hexapoda</taxon>
        <taxon>Insecta</taxon>
        <taxon>Pterygota</taxon>
        <taxon>Neoptera</taxon>
        <taxon>Endopterygota</taxon>
        <taxon>Hymenoptera</taxon>
        <taxon>Apocrita</taxon>
        <taxon>Proctotrupomorpha</taxon>
        <taxon>Chalcidoidea</taxon>
        <taxon>Trichogrammatidae</taxon>
        <taxon>Trichogramma</taxon>
    </lineage>
</organism>
<comment type="caution">
    <text evidence="1">The sequence shown here is derived from an EMBL/GenBank/DDBJ whole genome shotgun (WGS) entry which is preliminary data.</text>
</comment>